<dbReference type="InterPro" id="IPR047768">
    <property type="entry name" value="Tn5p-like"/>
</dbReference>
<evidence type="ECO:0000313" key="2">
    <source>
        <dbReference type="Proteomes" id="UP000042738"/>
    </source>
</evidence>
<dbReference type="Gene3D" id="3.90.350.10">
    <property type="entry name" value="Transposase Inhibitor Protein From Tn5, Chain A, domain 1"/>
    <property type="match status" value="1"/>
</dbReference>
<reference evidence="1 2" key="1">
    <citation type="journal article" date="2014" name="Genome Announc.">
        <title>Whole-Genome Sequence of Serratia symbiotica Strain CWBI-2.3T, a Free-Living Symbiont of the Black Bean Aphid Aphis fabae.</title>
        <authorList>
            <person name="Foray V."/>
            <person name="Grigorescu A.S."/>
            <person name="Sabri A."/>
            <person name="Haubruge E."/>
            <person name="Lognay G."/>
            <person name="Francis F."/>
            <person name="Fauconnier M.L."/>
            <person name="Hance T."/>
            <person name="Thonart P."/>
        </authorList>
    </citation>
    <scope>NUCLEOTIDE SEQUENCE [LARGE SCALE GENOMIC DNA]</scope>
    <source>
        <strain evidence="1">CWBI-2.3</strain>
    </source>
</reference>
<dbReference type="Proteomes" id="UP000042738">
    <property type="component" value="Chromosome"/>
</dbReference>
<dbReference type="AlphaFoldDB" id="A0A068YYP8"/>
<proteinExistence type="predicted"/>
<sequence length="87" mass="10279">MHIGDRESDIYELYCLVSELGTHFLVRPCVNRLAENSTLEEEMDNILPEGKEKYQIMLRQDEGRVREITLNVRWKRITLHPPIVKAK</sequence>
<dbReference type="GeneID" id="93738079"/>
<dbReference type="RefSeq" id="WP_152609052.1">
    <property type="nucleotide sequence ID" value="NZ_CAXKXZ010000037.1"/>
</dbReference>
<evidence type="ECO:0000313" key="1">
    <source>
        <dbReference type="EMBL" id="QLH64201.1"/>
    </source>
</evidence>
<dbReference type="PANTHER" id="PTHR37319">
    <property type="entry name" value="TRANSPOSASE"/>
    <property type="match status" value="1"/>
</dbReference>
<dbReference type="STRING" id="138074.SYMBAF_140028"/>
<protein>
    <submittedName>
        <fullName evidence="1">Uncharacterized protein</fullName>
    </submittedName>
</protein>
<gene>
    <name evidence="1" type="ORF">SYMBAF_16495</name>
</gene>
<organism evidence="1 2">
    <name type="scientific">Serratia symbiotica</name>
    <dbReference type="NCBI Taxonomy" id="138074"/>
    <lineage>
        <taxon>Bacteria</taxon>
        <taxon>Pseudomonadati</taxon>
        <taxon>Pseudomonadota</taxon>
        <taxon>Gammaproteobacteria</taxon>
        <taxon>Enterobacterales</taxon>
        <taxon>Yersiniaceae</taxon>
        <taxon>Serratia</taxon>
    </lineage>
</organism>
<dbReference type="EMBL" id="CP050855">
    <property type="protein sequence ID" value="QLH64201.1"/>
    <property type="molecule type" value="Genomic_DNA"/>
</dbReference>
<dbReference type="PANTHER" id="PTHR37319:SF1">
    <property type="entry name" value="TRANSPOSASE TN5 DIMERISATION DOMAIN-CONTAINING PROTEIN"/>
    <property type="match status" value="1"/>
</dbReference>
<accession>A0A068YYP8</accession>
<dbReference type="InterPro" id="IPR012337">
    <property type="entry name" value="RNaseH-like_sf"/>
</dbReference>
<dbReference type="SUPFAM" id="SSF53098">
    <property type="entry name" value="Ribonuclease H-like"/>
    <property type="match status" value="1"/>
</dbReference>
<name>A0A068YYP8_9GAMM</name>